<evidence type="ECO:0000313" key="20">
    <source>
        <dbReference type="Proteomes" id="UP001454036"/>
    </source>
</evidence>
<comment type="similarity">
    <text evidence="13">Belongs to the protein kinase superfamily. Ser/Thr protein kinase family.</text>
</comment>
<dbReference type="FunFam" id="1.10.510.10:FF:000060">
    <property type="entry name" value="G-type lectin S-receptor-like serine/threonine-protein kinase"/>
    <property type="match status" value="1"/>
</dbReference>
<evidence type="ECO:0000256" key="3">
    <source>
        <dbReference type="ARBA" id="ARBA00022527"/>
    </source>
</evidence>
<evidence type="ECO:0000259" key="17">
    <source>
        <dbReference type="PROSITE" id="PS50927"/>
    </source>
</evidence>
<comment type="subcellular location">
    <subcellularLocation>
        <location evidence="1">Cell membrane</location>
        <topology evidence="1">Single-pass type I membrane protein</topology>
    </subcellularLocation>
</comment>
<evidence type="ECO:0000256" key="8">
    <source>
        <dbReference type="ARBA" id="ARBA00022840"/>
    </source>
</evidence>
<keyword evidence="5" id="KW-0732">Signal</keyword>
<evidence type="ECO:0000256" key="15">
    <source>
        <dbReference type="SAM" id="Phobius"/>
    </source>
</evidence>
<dbReference type="InterPro" id="IPR001245">
    <property type="entry name" value="Ser-Thr/Tyr_kinase_cat_dom"/>
</dbReference>
<gene>
    <name evidence="19" type="ORF">LIER_26335</name>
</gene>
<evidence type="ECO:0000256" key="1">
    <source>
        <dbReference type="ARBA" id="ARBA00004251"/>
    </source>
</evidence>
<dbReference type="InterPro" id="IPR001480">
    <property type="entry name" value="Bulb-type_lectin_dom"/>
</dbReference>
<evidence type="ECO:0000256" key="6">
    <source>
        <dbReference type="ARBA" id="ARBA00022741"/>
    </source>
</evidence>
<keyword evidence="6 13" id="KW-0547">Nucleotide-binding</keyword>
<dbReference type="Pfam" id="PF08276">
    <property type="entry name" value="PAN_2"/>
    <property type="match status" value="1"/>
</dbReference>
<dbReference type="GO" id="GO:0048544">
    <property type="term" value="P:recognition of pollen"/>
    <property type="evidence" value="ECO:0007669"/>
    <property type="project" value="InterPro"/>
</dbReference>
<dbReference type="Gene3D" id="2.90.10.10">
    <property type="entry name" value="Bulb-type lectin domain"/>
    <property type="match status" value="1"/>
</dbReference>
<evidence type="ECO:0000256" key="13">
    <source>
        <dbReference type="PIRNR" id="PIRNR000641"/>
    </source>
</evidence>
<dbReference type="PANTHER" id="PTHR27002:SF1082">
    <property type="entry name" value="OS06G0693000 PROTEIN"/>
    <property type="match status" value="1"/>
</dbReference>
<dbReference type="GO" id="GO:0005524">
    <property type="term" value="F:ATP binding"/>
    <property type="evidence" value="ECO:0007669"/>
    <property type="project" value="UniProtKB-KW"/>
</dbReference>
<feature type="region of interest" description="Disordered" evidence="14">
    <location>
        <begin position="797"/>
        <end position="833"/>
    </location>
</feature>
<keyword evidence="10" id="KW-0325">Glycoprotein</keyword>
<evidence type="ECO:0000256" key="9">
    <source>
        <dbReference type="ARBA" id="ARBA00023157"/>
    </source>
</evidence>
<comment type="catalytic activity">
    <reaction evidence="11 13">
        <text>L-threonyl-[protein] + ATP = O-phospho-L-threonyl-[protein] + ADP + H(+)</text>
        <dbReference type="Rhea" id="RHEA:46608"/>
        <dbReference type="Rhea" id="RHEA-COMP:11060"/>
        <dbReference type="Rhea" id="RHEA-COMP:11605"/>
        <dbReference type="ChEBI" id="CHEBI:15378"/>
        <dbReference type="ChEBI" id="CHEBI:30013"/>
        <dbReference type="ChEBI" id="CHEBI:30616"/>
        <dbReference type="ChEBI" id="CHEBI:61977"/>
        <dbReference type="ChEBI" id="CHEBI:456216"/>
        <dbReference type="EC" id="2.7.11.1"/>
    </reaction>
</comment>
<feature type="domain" description="Bulb-type lectin" evidence="17">
    <location>
        <begin position="31"/>
        <end position="159"/>
    </location>
</feature>
<keyword evidence="15 19" id="KW-0812">Transmembrane</keyword>
<feature type="compositionally biased region" description="Polar residues" evidence="14">
    <location>
        <begin position="810"/>
        <end position="827"/>
    </location>
</feature>
<organism evidence="19 20">
    <name type="scientific">Lithospermum erythrorhizon</name>
    <name type="common">Purple gromwell</name>
    <name type="synonym">Lithospermum officinale var. erythrorhizon</name>
    <dbReference type="NCBI Taxonomy" id="34254"/>
    <lineage>
        <taxon>Eukaryota</taxon>
        <taxon>Viridiplantae</taxon>
        <taxon>Streptophyta</taxon>
        <taxon>Embryophyta</taxon>
        <taxon>Tracheophyta</taxon>
        <taxon>Spermatophyta</taxon>
        <taxon>Magnoliopsida</taxon>
        <taxon>eudicotyledons</taxon>
        <taxon>Gunneridae</taxon>
        <taxon>Pentapetalae</taxon>
        <taxon>asterids</taxon>
        <taxon>lamiids</taxon>
        <taxon>Boraginales</taxon>
        <taxon>Boraginaceae</taxon>
        <taxon>Boraginoideae</taxon>
        <taxon>Lithospermeae</taxon>
        <taxon>Lithospermum</taxon>
    </lineage>
</organism>
<keyword evidence="9" id="KW-1015">Disulfide bond</keyword>
<dbReference type="SMART" id="SM00473">
    <property type="entry name" value="PAN_AP"/>
    <property type="match status" value="1"/>
</dbReference>
<dbReference type="PIRSF" id="PIRSF000641">
    <property type="entry name" value="SRK"/>
    <property type="match status" value="1"/>
</dbReference>
<evidence type="ECO:0000256" key="11">
    <source>
        <dbReference type="ARBA" id="ARBA00047899"/>
    </source>
</evidence>
<keyword evidence="19" id="KW-0675">Receptor</keyword>
<evidence type="ECO:0000256" key="2">
    <source>
        <dbReference type="ARBA" id="ARBA00022475"/>
    </source>
</evidence>
<keyword evidence="3 13" id="KW-0723">Serine/threonine-protein kinase</keyword>
<dbReference type="Pfam" id="PF00954">
    <property type="entry name" value="S_locus_glycop"/>
    <property type="match status" value="1"/>
</dbReference>
<dbReference type="PROSITE" id="PS00108">
    <property type="entry name" value="PROTEIN_KINASE_ST"/>
    <property type="match status" value="1"/>
</dbReference>
<dbReference type="AlphaFoldDB" id="A0AAV3RA36"/>
<dbReference type="Pfam" id="PF07714">
    <property type="entry name" value="PK_Tyr_Ser-Thr"/>
    <property type="match status" value="1"/>
</dbReference>
<accession>A0AAV3RA36</accession>
<feature type="transmembrane region" description="Helical" evidence="15">
    <location>
        <begin position="453"/>
        <end position="474"/>
    </location>
</feature>
<dbReference type="GO" id="GO:0004674">
    <property type="term" value="F:protein serine/threonine kinase activity"/>
    <property type="evidence" value="ECO:0007669"/>
    <property type="project" value="UniProtKB-KW"/>
</dbReference>
<dbReference type="CDD" id="cd01098">
    <property type="entry name" value="PAN_AP_plant"/>
    <property type="match status" value="1"/>
</dbReference>
<dbReference type="SUPFAM" id="SSF51110">
    <property type="entry name" value="alpha-D-mannose-specific plant lectins"/>
    <property type="match status" value="1"/>
</dbReference>
<dbReference type="PROSITE" id="PS50948">
    <property type="entry name" value="PAN"/>
    <property type="match status" value="1"/>
</dbReference>
<dbReference type="InterPro" id="IPR000858">
    <property type="entry name" value="S_locus_glycoprot_dom"/>
</dbReference>
<dbReference type="CDD" id="cd00028">
    <property type="entry name" value="B_lectin"/>
    <property type="match status" value="1"/>
</dbReference>
<keyword evidence="2" id="KW-1003">Cell membrane</keyword>
<keyword evidence="15" id="KW-0472">Membrane</keyword>
<dbReference type="InterPro" id="IPR003609">
    <property type="entry name" value="Pan_app"/>
</dbReference>
<feature type="domain" description="Protein kinase" evidence="16">
    <location>
        <begin position="516"/>
        <end position="803"/>
    </location>
</feature>
<reference evidence="19 20" key="1">
    <citation type="submission" date="2024-01" db="EMBL/GenBank/DDBJ databases">
        <title>The complete chloroplast genome sequence of Lithospermum erythrorhizon: insights into the phylogenetic relationship among Boraginaceae species and the maternal lineages of purple gromwells.</title>
        <authorList>
            <person name="Okada T."/>
            <person name="Watanabe K."/>
        </authorList>
    </citation>
    <scope>NUCLEOTIDE SEQUENCE [LARGE SCALE GENOMIC DNA]</scope>
</reference>
<feature type="transmembrane region" description="Helical" evidence="15">
    <location>
        <begin position="12"/>
        <end position="30"/>
    </location>
</feature>
<dbReference type="Pfam" id="PF01453">
    <property type="entry name" value="B_lectin"/>
    <property type="match status" value="1"/>
</dbReference>
<dbReference type="InterPro" id="IPR024171">
    <property type="entry name" value="SRK-like_kinase"/>
</dbReference>
<proteinExistence type="inferred from homology"/>
<dbReference type="PROSITE" id="PS50011">
    <property type="entry name" value="PROTEIN_KINASE_DOM"/>
    <property type="match status" value="1"/>
</dbReference>
<dbReference type="GO" id="GO:0005886">
    <property type="term" value="C:plasma membrane"/>
    <property type="evidence" value="ECO:0007669"/>
    <property type="project" value="UniProtKB-SubCell"/>
</dbReference>
<sequence length="833" mass="93891">MTNRQFGNKAHFALFYVFIYSIFAFVFSLATNIISPDQPLHDGQTLVSIGNEFELGFFSPNGSNSRYVGLWYTQFPEKVVWVANRENPLMDSSGTMMIGGLFENRSNLVIIDGNNNTVWFALNETNDSSQRSVKNAELNNIGNLILFDRNGSQLWQGFDHPTDVSLPGMKVGMNRQTGDELFISSWKHENNPSRGSFRALADAQRPPQIYIWNGSTKHYRTGQWNGRDFIGTRFLNNLWRIGYTMDYVPERGSLYFGIAALNYSGPLYLSINPFGYTVLSAWNPESNKIVEFLLPESPCAYYGTCGSSGLCYDKDKKSSEICECFTGYIPKNVSEWNKGNWKEGCERKERFRCERNATTSQDVEEDGFLEYQRIKLPDLGSFVLSSGDKVSCEAECLRNCSCAGYAFVDTMGCMIFGDLIDVQRYATAPDGETFYLRLFHSELPKKHHRSKGFFIGLIVPLVVLGLCLLAFIIFQWRNKRRRSLAGDTHISDIRGEGNSEVRVFSYKEIEAATEKFSITNKLGEGGFGPVFKGKLQNGQLVAVKRLSRSSGQGLEEFKNEVLLISKLQHKNLVNLIGFCIQEEEKLLVYEYMPNKSLDKFILGSGSNDENTLLDWNMRYHIIEGIARGILYLHRDSRLRIIHRDLKTSNILLDDGMRPKISDFGMARIFGGDQSAANTNRLVGTYGYMSPEYGLQGIFSEKSDVFSFGVVVLEIVTGRKGMGFHYHQVPITLQSHVWKLWQEGKGLQVLDPKLIDYNASQVIRCIHVGLLCVQDDANDRPIMATVLSMLTSDMTLPTPKQPVFSREGNAEGSNSSQHPASSRNSISISAVEGR</sequence>
<evidence type="ECO:0000256" key="12">
    <source>
        <dbReference type="ARBA" id="ARBA00048679"/>
    </source>
</evidence>
<dbReference type="Gene3D" id="3.30.200.20">
    <property type="entry name" value="Phosphorylase Kinase, domain 1"/>
    <property type="match status" value="1"/>
</dbReference>
<dbReference type="SMART" id="SM00108">
    <property type="entry name" value="B_lectin"/>
    <property type="match status" value="1"/>
</dbReference>
<dbReference type="SUPFAM" id="SSF56112">
    <property type="entry name" value="Protein kinase-like (PK-like)"/>
    <property type="match status" value="1"/>
</dbReference>
<evidence type="ECO:0000259" key="18">
    <source>
        <dbReference type="PROSITE" id="PS50948"/>
    </source>
</evidence>
<evidence type="ECO:0000256" key="10">
    <source>
        <dbReference type="ARBA" id="ARBA00023180"/>
    </source>
</evidence>
<protein>
    <recommendedName>
        <fullName evidence="13">Receptor-like serine/threonine-protein kinase</fullName>
        <ecNumber evidence="13">2.7.11.1</ecNumber>
    </recommendedName>
</protein>
<evidence type="ECO:0000256" key="4">
    <source>
        <dbReference type="ARBA" id="ARBA00022679"/>
    </source>
</evidence>
<keyword evidence="15" id="KW-1133">Transmembrane helix</keyword>
<name>A0AAV3RA36_LITER</name>
<dbReference type="InterPro" id="IPR011009">
    <property type="entry name" value="Kinase-like_dom_sf"/>
</dbReference>
<keyword evidence="20" id="KW-1185">Reference proteome</keyword>
<evidence type="ECO:0000259" key="16">
    <source>
        <dbReference type="PROSITE" id="PS50011"/>
    </source>
</evidence>
<dbReference type="Gene3D" id="1.10.510.10">
    <property type="entry name" value="Transferase(Phosphotransferase) domain 1"/>
    <property type="match status" value="1"/>
</dbReference>
<dbReference type="EC" id="2.7.11.1" evidence="13"/>
<dbReference type="EMBL" id="BAABME010008169">
    <property type="protein sequence ID" value="GAA0172526.1"/>
    <property type="molecule type" value="Genomic_DNA"/>
</dbReference>
<feature type="domain" description="Apple" evidence="18">
    <location>
        <begin position="353"/>
        <end position="439"/>
    </location>
</feature>
<comment type="catalytic activity">
    <reaction evidence="12 13">
        <text>L-seryl-[protein] + ATP = O-phospho-L-seryl-[protein] + ADP + H(+)</text>
        <dbReference type="Rhea" id="RHEA:17989"/>
        <dbReference type="Rhea" id="RHEA-COMP:9863"/>
        <dbReference type="Rhea" id="RHEA-COMP:11604"/>
        <dbReference type="ChEBI" id="CHEBI:15378"/>
        <dbReference type="ChEBI" id="CHEBI:29999"/>
        <dbReference type="ChEBI" id="CHEBI:30616"/>
        <dbReference type="ChEBI" id="CHEBI:83421"/>
        <dbReference type="ChEBI" id="CHEBI:456216"/>
        <dbReference type="EC" id="2.7.11.1"/>
    </reaction>
</comment>
<evidence type="ECO:0000256" key="7">
    <source>
        <dbReference type="ARBA" id="ARBA00022777"/>
    </source>
</evidence>
<dbReference type="CDD" id="cd14066">
    <property type="entry name" value="STKc_IRAK"/>
    <property type="match status" value="1"/>
</dbReference>
<evidence type="ECO:0000313" key="19">
    <source>
        <dbReference type="EMBL" id="GAA0172526.1"/>
    </source>
</evidence>
<evidence type="ECO:0000256" key="14">
    <source>
        <dbReference type="SAM" id="MobiDB-lite"/>
    </source>
</evidence>
<dbReference type="InterPro" id="IPR008271">
    <property type="entry name" value="Ser/Thr_kinase_AS"/>
</dbReference>
<keyword evidence="7 13" id="KW-0418">Kinase</keyword>
<evidence type="ECO:0000256" key="5">
    <source>
        <dbReference type="ARBA" id="ARBA00022729"/>
    </source>
</evidence>
<dbReference type="PROSITE" id="PS50927">
    <property type="entry name" value="BULB_LECTIN"/>
    <property type="match status" value="1"/>
</dbReference>
<keyword evidence="8 13" id="KW-0067">ATP-binding</keyword>
<dbReference type="InterPro" id="IPR000719">
    <property type="entry name" value="Prot_kinase_dom"/>
</dbReference>
<dbReference type="SMART" id="SM00220">
    <property type="entry name" value="S_TKc"/>
    <property type="match status" value="1"/>
</dbReference>
<dbReference type="FunFam" id="3.30.200.20:FF:000195">
    <property type="entry name" value="G-type lectin S-receptor-like serine/threonine-protein kinase"/>
    <property type="match status" value="1"/>
</dbReference>
<dbReference type="PANTHER" id="PTHR27002">
    <property type="entry name" value="RECEPTOR-LIKE SERINE/THREONINE-PROTEIN KINASE SD1-8"/>
    <property type="match status" value="1"/>
</dbReference>
<keyword evidence="4 13" id="KW-0808">Transferase</keyword>
<dbReference type="InterPro" id="IPR036426">
    <property type="entry name" value="Bulb-type_lectin_dom_sf"/>
</dbReference>
<comment type="caution">
    <text evidence="19">The sequence shown here is derived from an EMBL/GenBank/DDBJ whole genome shotgun (WGS) entry which is preliminary data.</text>
</comment>
<dbReference type="Proteomes" id="UP001454036">
    <property type="component" value="Unassembled WGS sequence"/>
</dbReference>